<name>A0A915YBJ2_9BACT</name>
<dbReference type="EMBL" id="AP026867">
    <property type="protein sequence ID" value="BDS10039.1"/>
    <property type="molecule type" value="Genomic_DNA"/>
</dbReference>
<organism evidence="2 3">
    <name type="scientific">Aureispira anguillae</name>
    <dbReference type="NCBI Taxonomy" id="2864201"/>
    <lineage>
        <taxon>Bacteria</taxon>
        <taxon>Pseudomonadati</taxon>
        <taxon>Bacteroidota</taxon>
        <taxon>Saprospiria</taxon>
        <taxon>Saprospirales</taxon>
        <taxon>Saprospiraceae</taxon>
        <taxon>Aureispira</taxon>
    </lineage>
</organism>
<dbReference type="RefSeq" id="WP_264791382.1">
    <property type="nucleotide sequence ID" value="NZ_AP026867.1"/>
</dbReference>
<dbReference type="PROSITE" id="PS51257">
    <property type="entry name" value="PROKAR_LIPOPROTEIN"/>
    <property type="match status" value="1"/>
</dbReference>
<feature type="signal peptide" evidence="1">
    <location>
        <begin position="1"/>
        <end position="19"/>
    </location>
</feature>
<keyword evidence="3" id="KW-1185">Reference proteome</keyword>
<dbReference type="AlphaFoldDB" id="A0A915YBJ2"/>
<protein>
    <recommendedName>
        <fullName evidence="4">Lipoprotein</fullName>
    </recommendedName>
</protein>
<reference evidence="2" key="1">
    <citation type="submission" date="2022-09" db="EMBL/GenBank/DDBJ databases">
        <title>Aureispira anguillicida sp. nov., isolated from Leptocephalus of Japanese eel Anguilla japonica.</title>
        <authorList>
            <person name="Yuasa K."/>
            <person name="Mekata T."/>
            <person name="Ikunari K."/>
        </authorList>
    </citation>
    <scope>NUCLEOTIDE SEQUENCE</scope>
    <source>
        <strain evidence="2">EL160426</strain>
    </source>
</reference>
<feature type="chain" id="PRO_5037847045" description="Lipoprotein" evidence="1">
    <location>
        <begin position="20"/>
        <end position="179"/>
    </location>
</feature>
<evidence type="ECO:0000256" key="1">
    <source>
        <dbReference type="SAM" id="SignalP"/>
    </source>
</evidence>
<accession>A0A915YBJ2</accession>
<evidence type="ECO:0000313" key="3">
    <source>
        <dbReference type="Proteomes" id="UP001060919"/>
    </source>
</evidence>
<evidence type="ECO:0000313" key="2">
    <source>
        <dbReference type="EMBL" id="BDS10039.1"/>
    </source>
</evidence>
<proteinExistence type="predicted"/>
<evidence type="ECO:0008006" key="4">
    <source>
        <dbReference type="Google" id="ProtNLM"/>
    </source>
</evidence>
<sequence>MKNSLFIFFLYLVAIACSADPSQSAFPKRLPVDKRAEQEAATQQAAAVHLETTIKSATTQKDKIDAGLLDGSINNYTVRDGDEAFVAESTTYYKEEEKLSPYKTKIIYLTGGFIDVYWLADNIIWVHKEDYDYLFNNEELIAVLQKGIAVEGNEIDKQEVAKIPALAKKIINSPLPTTE</sequence>
<gene>
    <name evidence="2" type="ORF">AsAng_0007440</name>
</gene>
<dbReference type="KEGG" id="aup:AsAng_0007440"/>
<keyword evidence="1" id="KW-0732">Signal</keyword>
<dbReference type="Proteomes" id="UP001060919">
    <property type="component" value="Chromosome"/>
</dbReference>